<protein>
    <submittedName>
        <fullName evidence="1">Uncharacterized protein</fullName>
    </submittedName>
</protein>
<sequence length="243" mass="24942">MTDKKNIVLTFEDGNLVQTSIDAIDDHSRYADAEAISALEPTTSTLAASGVATDANVTVNAVDIAALTTSGDGHLANVVEDLAPQLGGDLDVNGKSITSAGNADVEIQPAGTGGIGLFTGKTNLNPGNQEIRLTTSGGGQILIETTSNSNTGKIFIQSGDNLVIETFNNAPLAFTSAGLLAIDANTQINIESATQDIRLRAGTQVSMNAPIRADQNSGVSAPAYSFLSDTNTGTYRKSADVLA</sequence>
<reference evidence="1" key="1">
    <citation type="journal article" date="2015" name="Nature">
        <title>Complex archaea that bridge the gap between prokaryotes and eukaryotes.</title>
        <authorList>
            <person name="Spang A."/>
            <person name="Saw J.H."/>
            <person name="Jorgensen S.L."/>
            <person name="Zaremba-Niedzwiedzka K."/>
            <person name="Martijn J."/>
            <person name="Lind A.E."/>
            <person name="van Eijk R."/>
            <person name="Schleper C."/>
            <person name="Guy L."/>
            <person name="Ettema T.J."/>
        </authorList>
    </citation>
    <scope>NUCLEOTIDE SEQUENCE</scope>
</reference>
<dbReference type="EMBL" id="LAZR01036925">
    <property type="protein sequence ID" value="KKL23574.1"/>
    <property type="molecule type" value="Genomic_DNA"/>
</dbReference>
<gene>
    <name evidence="1" type="ORF">LCGC14_2424030</name>
</gene>
<feature type="non-terminal residue" evidence="1">
    <location>
        <position position="243"/>
    </location>
</feature>
<name>A0A0F9BNV8_9ZZZZ</name>
<comment type="caution">
    <text evidence="1">The sequence shown here is derived from an EMBL/GenBank/DDBJ whole genome shotgun (WGS) entry which is preliminary data.</text>
</comment>
<dbReference type="AlphaFoldDB" id="A0A0F9BNV8"/>
<proteinExistence type="predicted"/>
<evidence type="ECO:0000313" key="1">
    <source>
        <dbReference type="EMBL" id="KKL23574.1"/>
    </source>
</evidence>
<organism evidence="1">
    <name type="scientific">marine sediment metagenome</name>
    <dbReference type="NCBI Taxonomy" id="412755"/>
    <lineage>
        <taxon>unclassified sequences</taxon>
        <taxon>metagenomes</taxon>
        <taxon>ecological metagenomes</taxon>
    </lineage>
</organism>
<accession>A0A0F9BNV8</accession>